<keyword evidence="3" id="KW-1185">Reference proteome</keyword>
<evidence type="ECO:0000256" key="1">
    <source>
        <dbReference type="SAM" id="Phobius"/>
    </source>
</evidence>
<dbReference type="EMBL" id="BAABJE010000010">
    <property type="protein sequence ID" value="GAA4795367.1"/>
    <property type="molecule type" value="Genomic_DNA"/>
</dbReference>
<evidence type="ECO:0000313" key="3">
    <source>
        <dbReference type="Proteomes" id="UP001499959"/>
    </source>
</evidence>
<sequence>MHTPDRTITKVVRHANQAMSGGSFVAFFSLVIVPDLAVAIPIAIQKEDSPASARAFPAIERGLKHFIAWRLEQRTPVSGFRMYVTDVVEHPDFKEFRFVEATIIALKDIFDLHEILTGAPQNQNTIS</sequence>
<reference evidence="3" key="1">
    <citation type="journal article" date="2019" name="Int. J. Syst. Evol. Microbiol.">
        <title>The Global Catalogue of Microorganisms (GCM) 10K type strain sequencing project: providing services to taxonomists for standard genome sequencing and annotation.</title>
        <authorList>
            <consortium name="The Broad Institute Genomics Platform"/>
            <consortium name="The Broad Institute Genome Sequencing Center for Infectious Disease"/>
            <person name="Wu L."/>
            <person name="Ma J."/>
        </authorList>
    </citation>
    <scope>NUCLEOTIDE SEQUENCE [LARGE SCALE GENOMIC DNA]</scope>
    <source>
        <strain evidence="3">JCM 18204</strain>
    </source>
</reference>
<keyword evidence="1" id="KW-0812">Transmembrane</keyword>
<proteinExistence type="predicted"/>
<keyword evidence="1" id="KW-0472">Membrane</keyword>
<organism evidence="2 3">
    <name type="scientific">Lysobacter hankyongensis</name>
    <dbReference type="NCBI Taxonomy" id="1176535"/>
    <lineage>
        <taxon>Bacteria</taxon>
        <taxon>Pseudomonadati</taxon>
        <taxon>Pseudomonadota</taxon>
        <taxon>Gammaproteobacteria</taxon>
        <taxon>Lysobacterales</taxon>
        <taxon>Lysobacteraceae</taxon>
        <taxon>Lysobacter</taxon>
    </lineage>
</organism>
<gene>
    <name evidence="2" type="ORF">GCM10023307_21410</name>
</gene>
<evidence type="ECO:0000313" key="2">
    <source>
        <dbReference type="EMBL" id="GAA4795367.1"/>
    </source>
</evidence>
<dbReference type="RefSeq" id="WP_345303311.1">
    <property type="nucleotide sequence ID" value="NZ_BAABJE010000010.1"/>
</dbReference>
<accession>A0ABP9BH10</accession>
<comment type="caution">
    <text evidence="2">The sequence shown here is derived from an EMBL/GenBank/DDBJ whole genome shotgun (WGS) entry which is preliminary data.</text>
</comment>
<feature type="transmembrane region" description="Helical" evidence="1">
    <location>
        <begin position="24"/>
        <end position="44"/>
    </location>
</feature>
<dbReference type="Proteomes" id="UP001499959">
    <property type="component" value="Unassembled WGS sequence"/>
</dbReference>
<keyword evidence="1" id="KW-1133">Transmembrane helix</keyword>
<protein>
    <submittedName>
        <fullName evidence="2">Uncharacterized protein</fullName>
    </submittedName>
</protein>
<name>A0ABP9BH10_9GAMM</name>